<keyword evidence="7" id="KW-1185">Reference proteome</keyword>
<dbReference type="SUPFAM" id="SSF55931">
    <property type="entry name" value="Glutamine synthetase/guanido kinase"/>
    <property type="match status" value="1"/>
</dbReference>
<organism evidence="6 7">
    <name type="scientific">Rhodococcus oxybenzonivorans</name>
    <dbReference type="NCBI Taxonomy" id="1990687"/>
    <lineage>
        <taxon>Bacteria</taxon>
        <taxon>Bacillati</taxon>
        <taxon>Actinomycetota</taxon>
        <taxon>Actinomycetes</taxon>
        <taxon>Mycobacteriales</taxon>
        <taxon>Nocardiaceae</taxon>
        <taxon>Rhodococcus</taxon>
    </lineage>
</organism>
<evidence type="ECO:0000256" key="3">
    <source>
        <dbReference type="ARBA" id="ARBA00022840"/>
    </source>
</evidence>
<dbReference type="GO" id="GO:0042398">
    <property type="term" value="P:modified amino acid biosynthetic process"/>
    <property type="evidence" value="ECO:0007669"/>
    <property type="project" value="InterPro"/>
</dbReference>
<protein>
    <recommendedName>
        <fullName evidence="5">Putative glutamate--cysteine ligase 2</fullName>
        <ecNumber evidence="5">6.3.2.2</ecNumber>
    </recommendedName>
    <alternativeName>
        <fullName evidence="5">Gamma-glutamylcysteine synthetase 2</fullName>
        <shortName evidence="5">GCS 2</shortName>
        <shortName evidence="5">Gamma-GCS 2</shortName>
    </alternativeName>
</protein>
<dbReference type="NCBIfam" id="TIGR02050">
    <property type="entry name" value="gshA_cyan_rel"/>
    <property type="match status" value="1"/>
</dbReference>
<dbReference type="EMBL" id="CP021354">
    <property type="protein sequence ID" value="AWK75194.1"/>
    <property type="molecule type" value="Genomic_DNA"/>
</dbReference>
<name>A0A2S2C331_9NOCA</name>
<dbReference type="PANTHER" id="PTHR36510:SF1">
    <property type="entry name" value="GLUTAMATE--CYSTEINE LIGASE 2-RELATED"/>
    <property type="match status" value="1"/>
</dbReference>
<keyword evidence="3 5" id="KW-0067">ATP-binding</keyword>
<dbReference type="NCBIfam" id="NF010041">
    <property type="entry name" value="PRK13517.1-1"/>
    <property type="match status" value="1"/>
</dbReference>
<evidence type="ECO:0000256" key="2">
    <source>
        <dbReference type="ARBA" id="ARBA00022741"/>
    </source>
</evidence>
<gene>
    <name evidence="6" type="ORF">CBI38_30220</name>
</gene>
<dbReference type="KEGG" id="roz:CBI38_30220"/>
<dbReference type="EC" id="6.3.2.2" evidence="5"/>
<dbReference type="InterPro" id="IPR011793">
    <property type="entry name" value="YbdK"/>
</dbReference>
<comment type="catalytic activity">
    <reaction evidence="4 5">
        <text>L-cysteine + L-glutamate + ATP = gamma-L-glutamyl-L-cysteine + ADP + phosphate + H(+)</text>
        <dbReference type="Rhea" id="RHEA:13285"/>
        <dbReference type="ChEBI" id="CHEBI:15378"/>
        <dbReference type="ChEBI" id="CHEBI:29985"/>
        <dbReference type="ChEBI" id="CHEBI:30616"/>
        <dbReference type="ChEBI" id="CHEBI:35235"/>
        <dbReference type="ChEBI" id="CHEBI:43474"/>
        <dbReference type="ChEBI" id="CHEBI:58173"/>
        <dbReference type="ChEBI" id="CHEBI:456216"/>
        <dbReference type="EC" id="6.3.2.2"/>
    </reaction>
</comment>
<dbReference type="InterPro" id="IPR006336">
    <property type="entry name" value="GCS2"/>
</dbReference>
<keyword evidence="2 5" id="KW-0547">Nucleotide-binding</keyword>
<proteinExistence type="inferred from homology"/>
<evidence type="ECO:0000256" key="1">
    <source>
        <dbReference type="ARBA" id="ARBA00022598"/>
    </source>
</evidence>
<evidence type="ECO:0000313" key="6">
    <source>
        <dbReference type="EMBL" id="AWK75194.1"/>
    </source>
</evidence>
<evidence type="ECO:0000313" key="7">
    <source>
        <dbReference type="Proteomes" id="UP000245711"/>
    </source>
</evidence>
<dbReference type="RefSeq" id="WP_109334708.1">
    <property type="nucleotide sequence ID" value="NZ_CP021354.1"/>
</dbReference>
<accession>A0A2S2C331</accession>
<dbReference type="HAMAP" id="MF_01609">
    <property type="entry name" value="Glu_cys_ligase_2"/>
    <property type="match status" value="1"/>
</dbReference>
<comment type="similarity">
    <text evidence="5">Belongs to the glutamate--cysteine ligase type 2 family. YbdK subfamily.</text>
</comment>
<sequence length="388" mass="42010">MATTTVPTSSSFLPAGPTLGVEEEFVLVDPNTGRPSLYNTEVCEAGNELGIVLQREFCRCQIETSTSVGTHIRDLRDQLCESRAVTADAAARTGCQLLAVGTPMYDPPPNSNSITDTPRYQQMAERFGALSTGVMCGCHVHVGIEDREQAVQVSNHLRPWLPALLALTANSPIAGGLDTGYASWRYVLFGRWPSAGPPPYFQSAQHYDDAVQVMLETGAILDTGMVYWDVRVSNHLPTVEIRISDVPATIKETMTLTTLVHALVMTAIKAIHRGESAPAIDQQVLRGACWLAARDGLAGHGLDPVTAHRMPAHRLVYQLLAHVKPALAELGEYWQVTTSLASVLDQGNGAIRQRQTLAHRGNVAEVISECARRTFEGCLPEPGDALPL</sequence>
<keyword evidence="1 5" id="KW-0436">Ligase</keyword>
<dbReference type="GO" id="GO:0004357">
    <property type="term" value="F:glutamate-cysteine ligase activity"/>
    <property type="evidence" value="ECO:0007669"/>
    <property type="project" value="UniProtKB-EC"/>
</dbReference>
<evidence type="ECO:0000256" key="5">
    <source>
        <dbReference type="HAMAP-Rule" id="MF_01609"/>
    </source>
</evidence>
<dbReference type="GO" id="GO:0005524">
    <property type="term" value="F:ATP binding"/>
    <property type="evidence" value="ECO:0007669"/>
    <property type="project" value="UniProtKB-KW"/>
</dbReference>
<dbReference type="InterPro" id="IPR050141">
    <property type="entry name" value="GCL_type2/YbdK_subfam"/>
</dbReference>
<comment type="function">
    <text evidence="5">ATP-dependent carboxylate-amine ligase which exhibits weak glutamate--cysteine ligase activity.</text>
</comment>
<dbReference type="Gene3D" id="3.30.590.20">
    <property type="match status" value="1"/>
</dbReference>
<evidence type="ECO:0000256" key="4">
    <source>
        <dbReference type="ARBA" id="ARBA00048819"/>
    </source>
</evidence>
<dbReference type="PANTHER" id="PTHR36510">
    <property type="entry name" value="GLUTAMATE--CYSTEINE LIGASE 2-RELATED"/>
    <property type="match status" value="1"/>
</dbReference>
<dbReference type="AlphaFoldDB" id="A0A2S2C331"/>
<dbReference type="Pfam" id="PF04107">
    <property type="entry name" value="GCS2"/>
    <property type="match status" value="1"/>
</dbReference>
<reference evidence="6 7" key="1">
    <citation type="submission" date="2017-05" db="EMBL/GenBank/DDBJ databases">
        <title>Isolation of Rhodococcus sp. S2-17 biodegrading of BP-3.</title>
        <authorList>
            <person name="Lee Y."/>
            <person name="Kim K.H."/>
            <person name="Chun B.H."/>
            <person name="Jung H.S."/>
            <person name="Jeon C.O."/>
        </authorList>
    </citation>
    <scope>NUCLEOTIDE SEQUENCE [LARGE SCALE GENOMIC DNA]</scope>
    <source>
        <strain evidence="6 7">S2-17</strain>
    </source>
</reference>
<dbReference type="InterPro" id="IPR014746">
    <property type="entry name" value="Gln_synth/guanido_kin_cat_dom"/>
</dbReference>
<dbReference type="OrthoDB" id="9803842at2"/>
<dbReference type="Proteomes" id="UP000245711">
    <property type="component" value="Chromosome"/>
</dbReference>